<sequence length="176" mass="19101">MTPPAGAAAGRPAQRTRFDGAAGPAVAPRLDTVLSGAREPGVYRWLSRAHPEPVRRELSAADWTSHLLDGRGLTGATEVLDRHAEQLSFPGWFRHTWDGFADCLADLSWLPGRGHLLLWERYGVLARTDPTAWAVTYRSLVAATRSRRVAGLPPLYVLLRGPGPVTDPEGAPIPVL</sequence>
<comment type="similarity">
    <text evidence="1">Belongs to the barstar family.</text>
</comment>
<feature type="region of interest" description="Disordered" evidence="2">
    <location>
        <begin position="1"/>
        <end position="22"/>
    </location>
</feature>
<name>A0A1H3Q072_9ACTN</name>
<dbReference type="AlphaFoldDB" id="A0A1H3Q072"/>
<dbReference type="SUPFAM" id="SSF52038">
    <property type="entry name" value="Barstar-related"/>
    <property type="match status" value="1"/>
</dbReference>
<feature type="domain" description="Barstar (barnase inhibitor)" evidence="3">
    <location>
        <begin position="66"/>
        <end position="148"/>
    </location>
</feature>
<evidence type="ECO:0000259" key="3">
    <source>
        <dbReference type="Pfam" id="PF01337"/>
    </source>
</evidence>
<dbReference type="Pfam" id="PF01337">
    <property type="entry name" value="Barstar"/>
    <property type="match status" value="1"/>
</dbReference>
<keyword evidence="5" id="KW-1185">Reference proteome</keyword>
<dbReference type="Proteomes" id="UP000242415">
    <property type="component" value="Unassembled WGS sequence"/>
</dbReference>
<reference evidence="5" key="1">
    <citation type="submission" date="2016-10" db="EMBL/GenBank/DDBJ databases">
        <authorList>
            <person name="Varghese N."/>
            <person name="Submissions S."/>
        </authorList>
    </citation>
    <scope>NUCLEOTIDE SEQUENCE [LARGE SCALE GENOMIC DNA]</scope>
    <source>
        <strain evidence="5">DSM 45245</strain>
    </source>
</reference>
<evidence type="ECO:0000256" key="2">
    <source>
        <dbReference type="SAM" id="MobiDB-lite"/>
    </source>
</evidence>
<dbReference type="InterPro" id="IPR000468">
    <property type="entry name" value="Barstar"/>
</dbReference>
<dbReference type="InterPro" id="IPR035905">
    <property type="entry name" value="Barstar-like_sf"/>
</dbReference>
<dbReference type="OrthoDB" id="5184890at2"/>
<evidence type="ECO:0000313" key="5">
    <source>
        <dbReference type="Proteomes" id="UP000242415"/>
    </source>
</evidence>
<dbReference type="EMBL" id="FNPH01000005">
    <property type="protein sequence ID" value="SDZ06934.1"/>
    <property type="molecule type" value="Genomic_DNA"/>
</dbReference>
<evidence type="ECO:0000313" key="4">
    <source>
        <dbReference type="EMBL" id="SDZ06934.1"/>
    </source>
</evidence>
<protein>
    <submittedName>
        <fullName evidence="4">Barstar (Barnase inhibitor)</fullName>
    </submittedName>
</protein>
<dbReference type="RefSeq" id="WP_091557258.1">
    <property type="nucleotide sequence ID" value="NZ_FNPH01000005.1"/>
</dbReference>
<evidence type="ECO:0000256" key="1">
    <source>
        <dbReference type="ARBA" id="ARBA00006845"/>
    </source>
</evidence>
<organism evidence="4 5">
    <name type="scientific">Micromonospora pattaloongensis</name>
    <dbReference type="NCBI Taxonomy" id="405436"/>
    <lineage>
        <taxon>Bacteria</taxon>
        <taxon>Bacillati</taxon>
        <taxon>Actinomycetota</taxon>
        <taxon>Actinomycetes</taxon>
        <taxon>Micromonosporales</taxon>
        <taxon>Micromonosporaceae</taxon>
        <taxon>Micromonospora</taxon>
    </lineage>
</organism>
<feature type="compositionally biased region" description="Low complexity" evidence="2">
    <location>
        <begin position="1"/>
        <end position="15"/>
    </location>
</feature>
<dbReference type="Gene3D" id="3.30.370.10">
    <property type="entry name" value="Barstar-like"/>
    <property type="match status" value="1"/>
</dbReference>
<gene>
    <name evidence="4" type="ORF">SAMN05444365_105154</name>
</gene>
<accession>A0A1H3Q072</accession>
<proteinExistence type="inferred from homology"/>
<dbReference type="STRING" id="405436.SAMN05444365_105154"/>